<dbReference type="GO" id="GO:0005524">
    <property type="term" value="F:ATP binding"/>
    <property type="evidence" value="ECO:0007669"/>
    <property type="project" value="InterPro"/>
</dbReference>
<gene>
    <name evidence="2" type="ORF">OSTQU699_LOCUS6397</name>
</gene>
<feature type="domain" description="Protein kinase" evidence="1">
    <location>
        <begin position="275"/>
        <end position="568"/>
    </location>
</feature>
<dbReference type="PANTHER" id="PTHR44329">
    <property type="entry name" value="SERINE/THREONINE-PROTEIN KINASE TNNI3K-RELATED"/>
    <property type="match status" value="1"/>
</dbReference>
<dbReference type="Gene3D" id="3.30.200.20">
    <property type="entry name" value="Phosphorylase Kinase, domain 1"/>
    <property type="match status" value="1"/>
</dbReference>
<dbReference type="InterPro" id="IPR001245">
    <property type="entry name" value="Ser-Thr/Tyr_kinase_cat_dom"/>
</dbReference>
<dbReference type="InterPro" id="IPR051681">
    <property type="entry name" value="Ser/Thr_Kinases-Pseudokinases"/>
</dbReference>
<feature type="domain" description="Protein kinase" evidence="1">
    <location>
        <begin position="1"/>
        <end position="105"/>
    </location>
</feature>
<evidence type="ECO:0000313" key="3">
    <source>
        <dbReference type="Proteomes" id="UP000708148"/>
    </source>
</evidence>
<reference evidence="2" key="1">
    <citation type="submission" date="2020-12" db="EMBL/GenBank/DDBJ databases">
        <authorList>
            <person name="Iha C."/>
        </authorList>
    </citation>
    <scope>NUCLEOTIDE SEQUENCE</scope>
</reference>
<dbReference type="InterPro" id="IPR008271">
    <property type="entry name" value="Ser/Thr_kinase_AS"/>
</dbReference>
<dbReference type="PROSITE" id="PS50011">
    <property type="entry name" value="PROTEIN_KINASE_DOM"/>
    <property type="match status" value="2"/>
</dbReference>
<evidence type="ECO:0000259" key="1">
    <source>
        <dbReference type="PROSITE" id="PS50011"/>
    </source>
</evidence>
<proteinExistence type="predicted"/>
<dbReference type="GO" id="GO:0004674">
    <property type="term" value="F:protein serine/threonine kinase activity"/>
    <property type="evidence" value="ECO:0007669"/>
    <property type="project" value="TreeGrafter"/>
</dbReference>
<organism evidence="2 3">
    <name type="scientific">Ostreobium quekettii</name>
    <dbReference type="NCBI Taxonomy" id="121088"/>
    <lineage>
        <taxon>Eukaryota</taxon>
        <taxon>Viridiplantae</taxon>
        <taxon>Chlorophyta</taxon>
        <taxon>core chlorophytes</taxon>
        <taxon>Ulvophyceae</taxon>
        <taxon>TCBD clade</taxon>
        <taxon>Bryopsidales</taxon>
        <taxon>Ostreobineae</taxon>
        <taxon>Ostreobiaceae</taxon>
        <taxon>Ostreobium</taxon>
    </lineage>
</organism>
<dbReference type="InterPro" id="IPR000719">
    <property type="entry name" value="Prot_kinase_dom"/>
</dbReference>
<accession>A0A8S1J0A1</accession>
<dbReference type="SUPFAM" id="SSF56112">
    <property type="entry name" value="Protein kinase-like (PK-like)"/>
    <property type="match status" value="2"/>
</dbReference>
<dbReference type="OrthoDB" id="4062651at2759"/>
<dbReference type="Gene3D" id="1.10.510.10">
    <property type="entry name" value="Transferase(Phosphotransferase) domain 1"/>
    <property type="match status" value="2"/>
</dbReference>
<dbReference type="AlphaFoldDB" id="A0A8S1J0A1"/>
<comment type="caution">
    <text evidence="2">The sequence shown here is derived from an EMBL/GenBank/DDBJ whole genome shotgun (WGS) entry which is preliminary data.</text>
</comment>
<keyword evidence="3" id="KW-1185">Reference proteome</keyword>
<sequence>MSFFQNFIYQQVWDCPENVVTTKSDVFSIGVVAYEVVSGKAPYSWHGFLSSTELRSLKTDRWEEPCPVRPIDCPTELHKLLKRCCSADPSEHPTMEMVNQCMMQLPKEWSQQVDTEALSRRANKRLRQSNGHVAFLLQYNNRLMEFLAQQMEKVITVIQRMPEEPATAREAQEWRVSWFDLDDAVYMGCSLIKRHSKKFDLQNFYAVSEAEEGVQKVCKKLQTVVARWKLDIQIDTIVPDAAMTGDYRFLHSCLSFLFQEGTIDKLPKKARVEDWLRVQKRLDEQFSRLKMVSEKEIVFGQPIESGRSVVYRARWNEIDVAVKRLLLRGAPDFSPQEFVKFYTDAFIQASLSHPHITELVAVSKSGLIVMELASCDLETLYKEAHLDWRTKYRFLIQVAEPLEYVQSRDPPVVHCDLKSLNILMFGDRENLESCAAQLSDFGISVEDTSTASVTVRRPGGTPHWMAPENYDEVHPFEAADVFNFGVVMYEILSQTPPFGSKGTSCERIYIMKCEGQPACKLPDDCPFNLRELMERCCSVDPSNRPTMQKVKKLLRNAAKAYECVHTCLASGKFIGTRSVVWQARSVPSQWSGRMGVKGAYCWPFLIGTPWT</sequence>
<evidence type="ECO:0000313" key="2">
    <source>
        <dbReference type="EMBL" id="CAD7701038.1"/>
    </source>
</evidence>
<dbReference type="Pfam" id="PF07714">
    <property type="entry name" value="PK_Tyr_Ser-Thr"/>
    <property type="match status" value="2"/>
</dbReference>
<name>A0A8S1J0A1_9CHLO</name>
<dbReference type="PROSITE" id="PS00108">
    <property type="entry name" value="PROTEIN_KINASE_ST"/>
    <property type="match status" value="1"/>
</dbReference>
<dbReference type="Proteomes" id="UP000708148">
    <property type="component" value="Unassembled WGS sequence"/>
</dbReference>
<dbReference type="InterPro" id="IPR011009">
    <property type="entry name" value="Kinase-like_dom_sf"/>
</dbReference>
<dbReference type="EMBL" id="CAJHUC010001415">
    <property type="protein sequence ID" value="CAD7701038.1"/>
    <property type="molecule type" value="Genomic_DNA"/>
</dbReference>
<dbReference type="SMART" id="SM00220">
    <property type="entry name" value="S_TKc"/>
    <property type="match status" value="1"/>
</dbReference>
<protein>
    <recommendedName>
        <fullName evidence="1">Protein kinase domain-containing protein</fullName>
    </recommendedName>
</protein>
<dbReference type="PANTHER" id="PTHR44329:SF214">
    <property type="entry name" value="PROTEIN KINASE DOMAIN-CONTAINING PROTEIN"/>
    <property type="match status" value="1"/>
</dbReference>